<feature type="domain" description="Multidrug resistance protein MdtA-like C-terminal permuted SH3" evidence="6">
    <location>
        <begin position="486"/>
        <end position="544"/>
    </location>
</feature>
<feature type="signal peptide" evidence="5">
    <location>
        <begin position="1"/>
        <end position="28"/>
    </location>
</feature>
<keyword evidence="8" id="KW-1185">Reference proteome</keyword>
<accession>A0A4R3LNM8</accession>
<keyword evidence="4" id="KW-1133">Transmembrane helix</keyword>
<dbReference type="EMBL" id="SMAI01000015">
    <property type="protein sequence ID" value="TCT01980.1"/>
    <property type="molecule type" value="Genomic_DNA"/>
</dbReference>
<dbReference type="GO" id="GO:0030288">
    <property type="term" value="C:outer membrane-bounded periplasmic space"/>
    <property type="evidence" value="ECO:0007669"/>
    <property type="project" value="TreeGrafter"/>
</dbReference>
<dbReference type="Gene3D" id="2.40.420.20">
    <property type="match status" value="1"/>
</dbReference>
<keyword evidence="4" id="KW-0472">Membrane</keyword>
<dbReference type="Proteomes" id="UP000294664">
    <property type="component" value="Unassembled WGS sequence"/>
</dbReference>
<dbReference type="PANTHER" id="PTHR30097">
    <property type="entry name" value="CATION EFFLUX SYSTEM PROTEIN CUSB"/>
    <property type="match status" value="1"/>
</dbReference>
<dbReference type="OrthoDB" id="7297681at2"/>
<dbReference type="GO" id="GO:0015679">
    <property type="term" value="P:plasma membrane copper ion transport"/>
    <property type="evidence" value="ECO:0007669"/>
    <property type="project" value="TreeGrafter"/>
</dbReference>
<keyword evidence="2" id="KW-0175">Coiled coil</keyword>
<dbReference type="PANTHER" id="PTHR30097:SF15">
    <property type="entry name" value="CATION EFFLUX SYSTEM PROTEIN CUSB"/>
    <property type="match status" value="1"/>
</dbReference>
<dbReference type="GO" id="GO:0060003">
    <property type="term" value="P:copper ion export"/>
    <property type="evidence" value="ECO:0007669"/>
    <property type="project" value="TreeGrafter"/>
</dbReference>
<feature type="compositionally biased region" description="Low complexity" evidence="3">
    <location>
        <begin position="208"/>
        <end position="230"/>
    </location>
</feature>
<dbReference type="InterPro" id="IPR058627">
    <property type="entry name" value="MdtA-like_C"/>
</dbReference>
<dbReference type="GO" id="GO:0046914">
    <property type="term" value="F:transition metal ion binding"/>
    <property type="evidence" value="ECO:0007669"/>
    <property type="project" value="TreeGrafter"/>
</dbReference>
<evidence type="ECO:0000256" key="2">
    <source>
        <dbReference type="SAM" id="Coils"/>
    </source>
</evidence>
<proteinExistence type="predicted"/>
<evidence type="ECO:0000256" key="1">
    <source>
        <dbReference type="ARBA" id="ARBA00022448"/>
    </source>
</evidence>
<feature type="transmembrane region" description="Helical" evidence="4">
    <location>
        <begin position="163"/>
        <end position="182"/>
    </location>
</feature>
<keyword evidence="1" id="KW-0813">Transport</keyword>
<sequence>MGRHFLRKAVFGLCGLLAGAALSGSAVAHEGHDHGAPPPPQVTTLAPRAEAASADFELVAVLRDGILTIHLDRFADNAPVEGATIEVDTPEGSQAAKTSGPGTYLLPVPFAAKPGAHDLAFTVTAGDTVDVLAATLTIPAAPTSSEKQAPAMLAQLGGLRTDLLAGILAGLLIGFLAGALVMSRRRAGALLVLGSLGVALAGAPQGAWAADTQPPARQPPARDAAQRLPDGSVIVPKPTQRILGVRTLVTAAGTFAGTVELPGRVVPDVNASGLVQTAVGGRLAPPEGGFKPLGTKVAAGEILAYVHPPIGASDLKDLEQQGYELDQQIAIVKRRYERLSAIPNAVTRREVEEAEIELKGLQTRRARLERVQREPEALRAPVSGVIAAADAVAGQMADPNTVVFRIVDPGRLWVEALGFSPDAGRSGATGRLPDGRTVALAFVGAGISDRAQAFPVLFSVAADIGELRPGQFLTVFAEAGAPRTGIAIPRSAVVRGANGQPIVYEHVSAERFMPREVKTEPLDASRVLVLAGLAPGRRIVTDGAELIDQIR</sequence>
<reference evidence="7 8" key="1">
    <citation type="submission" date="2019-03" db="EMBL/GenBank/DDBJ databases">
        <title>Genomic Encyclopedia of Type Strains, Phase IV (KMG-IV): sequencing the most valuable type-strain genomes for metagenomic binning, comparative biology and taxonomic classification.</title>
        <authorList>
            <person name="Goeker M."/>
        </authorList>
    </citation>
    <scope>NUCLEOTIDE SEQUENCE [LARGE SCALE GENOMIC DNA]</scope>
    <source>
        <strain evidence="7 8">DSM 9035</strain>
    </source>
</reference>
<feature type="chain" id="PRO_5020983397" evidence="5">
    <location>
        <begin position="29"/>
        <end position="551"/>
    </location>
</feature>
<dbReference type="Pfam" id="PF25967">
    <property type="entry name" value="RND-MFP_C"/>
    <property type="match status" value="1"/>
</dbReference>
<feature type="transmembrane region" description="Helical" evidence="4">
    <location>
        <begin position="189"/>
        <end position="210"/>
    </location>
</feature>
<evidence type="ECO:0000256" key="3">
    <source>
        <dbReference type="SAM" id="MobiDB-lite"/>
    </source>
</evidence>
<dbReference type="AlphaFoldDB" id="A0A4R3LNM8"/>
<evidence type="ECO:0000313" key="8">
    <source>
        <dbReference type="Proteomes" id="UP000294664"/>
    </source>
</evidence>
<name>A0A4R3LNM8_9HYPH</name>
<feature type="region of interest" description="Disordered" evidence="3">
    <location>
        <begin position="208"/>
        <end position="231"/>
    </location>
</feature>
<evidence type="ECO:0000259" key="6">
    <source>
        <dbReference type="Pfam" id="PF25967"/>
    </source>
</evidence>
<organism evidence="7 8">
    <name type="scientific">Aquabacter spiritensis</name>
    <dbReference type="NCBI Taxonomy" id="933073"/>
    <lineage>
        <taxon>Bacteria</taxon>
        <taxon>Pseudomonadati</taxon>
        <taxon>Pseudomonadota</taxon>
        <taxon>Alphaproteobacteria</taxon>
        <taxon>Hyphomicrobiales</taxon>
        <taxon>Xanthobacteraceae</taxon>
        <taxon>Aquabacter</taxon>
    </lineage>
</organism>
<evidence type="ECO:0000256" key="4">
    <source>
        <dbReference type="SAM" id="Phobius"/>
    </source>
</evidence>
<protein>
    <submittedName>
        <fullName evidence="7">Multidrug efflux pump subunit AcrA (Membrane-fusion protein)</fullName>
    </submittedName>
</protein>
<evidence type="ECO:0000313" key="7">
    <source>
        <dbReference type="EMBL" id="TCT01980.1"/>
    </source>
</evidence>
<gene>
    <name evidence="7" type="ORF">EDC64_11511</name>
</gene>
<dbReference type="InterPro" id="IPR051909">
    <property type="entry name" value="MFP_Cation_Efflux"/>
</dbReference>
<keyword evidence="4" id="KW-0812">Transmembrane</keyword>
<feature type="coiled-coil region" evidence="2">
    <location>
        <begin position="344"/>
        <end position="371"/>
    </location>
</feature>
<keyword evidence="5" id="KW-0732">Signal</keyword>
<evidence type="ECO:0000256" key="5">
    <source>
        <dbReference type="SAM" id="SignalP"/>
    </source>
</evidence>
<comment type="caution">
    <text evidence="7">The sequence shown here is derived from an EMBL/GenBank/DDBJ whole genome shotgun (WGS) entry which is preliminary data.</text>
</comment>